<dbReference type="SMART" id="SM00866">
    <property type="entry name" value="UTRA"/>
    <property type="match status" value="1"/>
</dbReference>
<dbReference type="PANTHER" id="PTHR44846">
    <property type="entry name" value="MANNOSYL-D-GLYCERATE TRANSPORT/METABOLISM SYSTEM REPRESSOR MNGR-RELATED"/>
    <property type="match status" value="1"/>
</dbReference>
<dbReference type="Gene3D" id="3.40.1410.10">
    <property type="entry name" value="Chorismate lyase-like"/>
    <property type="match status" value="1"/>
</dbReference>
<dbReference type="InterPro" id="IPR050679">
    <property type="entry name" value="Bact_HTH_transcr_reg"/>
</dbReference>
<dbReference type="InterPro" id="IPR036388">
    <property type="entry name" value="WH-like_DNA-bd_sf"/>
</dbReference>
<reference evidence="5 7" key="1">
    <citation type="submission" date="2015-03" db="EMBL/GenBank/DDBJ databases">
        <authorList>
            <person name="Murphy D."/>
        </authorList>
    </citation>
    <scope>NUCLEOTIDE SEQUENCE [LARGE SCALE GENOMIC DNA]</scope>
    <source>
        <strain evidence="5 7">IP26249</strain>
    </source>
</reference>
<dbReference type="Pfam" id="PF00392">
    <property type="entry name" value="GntR"/>
    <property type="match status" value="1"/>
</dbReference>
<dbReference type="PATRIC" id="fig|630.31.peg.3529"/>
<sequence>MVYKNLVTNIRKLINHQDVSVGDCLPSEIQLAERFGASRMTVRKALDVLIQDGLLERQQGRGTFIIGKDLKHDNNHLNSFTEHMKMLGKTPHTEVSEFKIIRAPQAIASQLNIQQDDKTYYIKRLRYADKQIIQIEESYLPVTLMPDLTYHHLESSKYDFIEKQANYQIEGCRQTFLPIVASQEFALQLHCDPRTLLLQLLAVSNTTDGVIVDFSVITFNPADYKISYYLKRHPLD</sequence>
<keyword evidence="3" id="KW-0804">Transcription</keyword>
<proteinExistence type="predicted"/>
<dbReference type="EMBL" id="CGBR01000021">
    <property type="protein sequence ID" value="CFQ67273.1"/>
    <property type="molecule type" value="Genomic_DNA"/>
</dbReference>
<dbReference type="InterPro" id="IPR000524">
    <property type="entry name" value="Tscrpt_reg_HTH_GntR"/>
</dbReference>
<accession>A0A0E1NEQ9</accession>
<keyword evidence="1" id="KW-0805">Transcription regulation</keyword>
<dbReference type="SUPFAM" id="SSF64288">
    <property type="entry name" value="Chorismate lyase-like"/>
    <property type="match status" value="1"/>
</dbReference>
<evidence type="ECO:0000313" key="5">
    <source>
        <dbReference type="EMBL" id="CFQ67273.1"/>
    </source>
</evidence>
<evidence type="ECO:0000259" key="4">
    <source>
        <dbReference type="PROSITE" id="PS50949"/>
    </source>
</evidence>
<dbReference type="SMART" id="SM00345">
    <property type="entry name" value="HTH_GNTR"/>
    <property type="match status" value="1"/>
</dbReference>
<organism evidence="5 7">
    <name type="scientific">Yersinia enterocolitica</name>
    <dbReference type="NCBI Taxonomy" id="630"/>
    <lineage>
        <taxon>Bacteria</taxon>
        <taxon>Pseudomonadati</taxon>
        <taxon>Pseudomonadota</taxon>
        <taxon>Gammaproteobacteria</taxon>
        <taxon>Enterobacterales</taxon>
        <taxon>Yersiniaceae</taxon>
        <taxon>Yersinia</taxon>
    </lineage>
</organism>
<dbReference type="KEGG" id="yet:CH48_2637"/>
<dbReference type="Gene3D" id="1.10.10.10">
    <property type="entry name" value="Winged helix-like DNA-binding domain superfamily/Winged helix DNA-binding domain"/>
    <property type="match status" value="1"/>
</dbReference>
<dbReference type="AlphaFoldDB" id="A0A0E1NEQ9"/>
<dbReference type="SUPFAM" id="SSF46785">
    <property type="entry name" value="Winged helix' DNA-binding domain"/>
    <property type="match status" value="1"/>
</dbReference>
<evidence type="ECO:0000313" key="6">
    <source>
        <dbReference type="EMBL" id="QQU45928.1"/>
    </source>
</evidence>
<dbReference type="GeneID" id="31410143"/>
<dbReference type="InterPro" id="IPR011663">
    <property type="entry name" value="UTRA"/>
</dbReference>
<evidence type="ECO:0000256" key="2">
    <source>
        <dbReference type="ARBA" id="ARBA00023125"/>
    </source>
</evidence>
<dbReference type="InterPro" id="IPR028978">
    <property type="entry name" value="Chorismate_lyase_/UTRA_dom_sf"/>
</dbReference>
<evidence type="ECO:0000313" key="7">
    <source>
        <dbReference type="Proteomes" id="UP000048841"/>
    </source>
</evidence>
<gene>
    <name evidence="5" type="primary">yidP</name>
    <name evidence="5" type="ORF">ERS137941_02831</name>
    <name evidence="6" type="ORF">I6I39_13155</name>
</gene>
<dbReference type="Proteomes" id="UP000048841">
    <property type="component" value="Unassembled WGS sequence"/>
</dbReference>
<dbReference type="GO" id="GO:0003677">
    <property type="term" value="F:DNA binding"/>
    <property type="evidence" value="ECO:0007669"/>
    <property type="project" value="UniProtKB-KW"/>
</dbReference>
<dbReference type="CDD" id="cd07377">
    <property type="entry name" value="WHTH_GntR"/>
    <property type="match status" value="1"/>
</dbReference>
<dbReference type="Pfam" id="PF07702">
    <property type="entry name" value="UTRA"/>
    <property type="match status" value="1"/>
</dbReference>
<dbReference type="PROSITE" id="PS50949">
    <property type="entry name" value="HTH_GNTR"/>
    <property type="match status" value="1"/>
</dbReference>
<reference evidence="6 8" key="2">
    <citation type="submission" date="2021-01" db="EMBL/GenBank/DDBJ databases">
        <title>FDA dAtabase for Regulatory Grade micrObial Sequences (FDA-ARGOS): Supporting development and validation of Infectious Disease Dx tests.</title>
        <authorList>
            <person name="Blissenbach B."/>
            <person name="Krut O."/>
            <person name="Tallon L."/>
            <person name="Sadzewicz L."/>
            <person name="Zhao X."/>
            <person name="Boylan J."/>
            <person name="Ott S."/>
            <person name="Bowen H."/>
            <person name="Vavikolanu K."/>
            <person name="Mehta A."/>
            <person name="Aluvathingal J."/>
            <person name="Nadendla S."/>
            <person name="Yan Y."/>
            <person name="Sichtig H."/>
        </authorList>
    </citation>
    <scope>NUCLEOTIDE SEQUENCE [LARGE SCALE GENOMIC DNA]</scope>
    <source>
        <strain evidence="6 8">FDAARGOS_1082</strain>
    </source>
</reference>
<name>A0A0E1NEQ9_YEREN</name>
<evidence type="ECO:0000256" key="3">
    <source>
        <dbReference type="ARBA" id="ARBA00023163"/>
    </source>
</evidence>
<evidence type="ECO:0000256" key="1">
    <source>
        <dbReference type="ARBA" id="ARBA00023015"/>
    </source>
</evidence>
<evidence type="ECO:0000313" key="8">
    <source>
        <dbReference type="Proteomes" id="UP000595309"/>
    </source>
</evidence>
<dbReference type="PANTHER" id="PTHR44846:SF1">
    <property type="entry name" value="MANNOSYL-D-GLYCERATE TRANSPORT_METABOLISM SYSTEM REPRESSOR MNGR-RELATED"/>
    <property type="match status" value="1"/>
</dbReference>
<keyword evidence="2" id="KW-0238">DNA-binding</keyword>
<dbReference type="EMBL" id="CP068146">
    <property type="protein sequence ID" value="QQU45928.1"/>
    <property type="molecule type" value="Genomic_DNA"/>
</dbReference>
<dbReference type="Proteomes" id="UP000595309">
    <property type="component" value="Chromosome"/>
</dbReference>
<protein>
    <submittedName>
        <fullName evidence="5">GntR family transcriptional regulator</fullName>
    </submittedName>
</protein>
<dbReference type="RefSeq" id="WP_020283474.1">
    <property type="nucleotide sequence ID" value="NZ_CGBC01000016.1"/>
</dbReference>
<dbReference type="GO" id="GO:0003700">
    <property type="term" value="F:DNA-binding transcription factor activity"/>
    <property type="evidence" value="ECO:0007669"/>
    <property type="project" value="InterPro"/>
</dbReference>
<feature type="domain" description="HTH gntR-type" evidence="4">
    <location>
        <begin position="1"/>
        <end position="68"/>
    </location>
</feature>
<dbReference type="PRINTS" id="PR00035">
    <property type="entry name" value="HTHGNTR"/>
</dbReference>
<dbReference type="GO" id="GO:0045892">
    <property type="term" value="P:negative regulation of DNA-templated transcription"/>
    <property type="evidence" value="ECO:0007669"/>
    <property type="project" value="TreeGrafter"/>
</dbReference>
<dbReference type="InterPro" id="IPR036390">
    <property type="entry name" value="WH_DNA-bd_sf"/>
</dbReference>